<comment type="caution">
    <text evidence="1">The sequence shown here is derived from an EMBL/GenBank/DDBJ whole genome shotgun (WGS) entry which is preliminary data.</text>
</comment>
<dbReference type="EMBL" id="JACIFV010000001">
    <property type="protein sequence ID" value="MBB4190048.1"/>
    <property type="molecule type" value="Genomic_DNA"/>
</dbReference>
<dbReference type="AlphaFoldDB" id="A0A7W6MD96"/>
<keyword evidence="2" id="KW-1185">Reference proteome</keyword>
<dbReference type="RefSeq" id="WP_184452766.1">
    <property type="nucleotide sequence ID" value="NZ_JACIFV010000001.1"/>
</dbReference>
<name>A0A7W6MD96_9HYPH</name>
<gene>
    <name evidence="1" type="ORF">GGD53_000164</name>
</gene>
<reference evidence="1 2" key="1">
    <citation type="submission" date="2020-08" db="EMBL/GenBank/DDBJ databases">
        <title>Genomic Encyclopedia of Type Strains, Phase IV (KMG-V): Genome sequencing to study the core and pangenomes of soil and plant-associated prokaryotes.</title>
        <authorList>
            <person name="Whitman W."/>
        </authorList>
    </citation>
    <scope>NUCLEOTIDE SEQUENCE [LARGE SCALE GENOMIC DNA]</scope>
    <source>
        <strain evidence="1 2">SEMIA 4074</strain>
    </source>
</reference>
<evidence type="ECO:0000313" key="2">
    <source>
        <dbReference type="Proteomes" id="UP000524492"/>
    </source>
</evidence>
<protein>
    <recommendedName>
        <fullName evidence="3">TnsA endonuclease N terminal</fullName>
    </recommendedName>
</protein>
<dbReference type="Proteomes" id="UP000524492">
    <property type="component" value="Unassembled WGS sequence"/>
</dbReference>
<organism evidence="1 2">
    <name type="scientific">Rhizobium aethiopicum</name>
    <dbReference type="NCBI Taxonomy" id="1138170"/>
    <lineage>
        <taxon>Bacteria</taxon>
        <taxon>Pseudomonadati</taxon>
        <taxon>Pseudomonadota</taxon>
        <taxon>Alphaproteobacteria</taxon>
        <taxon>Hyphomicrobiales</taxon>
        <taxon>Rhizobiaceae</taxon>
        <taxon>Rhizobium/Agrobacterium group</taxon>
        <taxon>Rhizobium</taxon>
    </lineage>
</organism>
<sequence>MLGKTLYYDMIAAPSARRVAMKSSASCRILMCAPGTNQYLVFESLFERDCAVVFWSMKTVRSVTAQYGPIEWTDADGVIHEHYADLRVEYENGEVVLYCVRPIGRDRRGILRAVVKSIRNHELKYHAHRIEILTDRVVTKAAVYRAREILSARRLMNSPDCVRLLELLKAKIKPIRAFEIVEEFGDEGRGMIALWNLMGDGLVEHVVKDTSLTFEAVSFVRAARVN</sequence>
<evidence type="ECO:0008006" key="3">
    <source>
        <dbReference type="Google" id="ProtNLM"/>
    </source>
</evidence>
<accession>A0A7W6MD96</accession>
<evidence type="ECO:0000313" key="1">
    <source>
        <dbReference type="EMBL" id="MBB4190048.1"/>
    </source>
</evidence>
<proteinExistence type="predicted"/>